<proteinExistence type="predicted"/>
<dbReference type="STRING" id="1246995.AFR_17825"/>
<dbReference type="Gene3D" id="2.80.10.50">
    <property type="match status" value="1"/>
</dbReference>
<dbReference type="Proteomes" id="UP000017746">
    <property type="component" value="Chromosome"/>
</dbReference>
<evidence type="ECO:0000313" key="4">
    <source>
        <dbReference type="EMBL" id="AGZ41843.1"/>
    </source>
</evidence>
<dbReference type="GO" id="GO:0046373">
    <property type="term" value="P:L-arabinose metabolic process"/>
    <property type="evidence" value="ECO:0007669"/>
    <property type="project" value="InterPro"/>
</dbReference>
<organism evidence="4 5">
    <name type="scientific">Actinoplanes friuliensis DSM 7358</name>
    <dbReference type="NCBI Taxonomy" id="1246995"/>
    <lineage>
        <taxon>Bacteria</taxon>
        <taxon>Bacillati</taxon>
        <taxon>Actinomycetota</taxon>
        <taxon>Actinomycetes</taxon>
        <taxon>Micromonosporales</taxon>
        <taxon>Micromonosporaceae</taxon>
        <taxon>Actinoplanes</taxon>
    </lineage>
</organism>
<dbReference type="SUPFAM" id="SSF110221">
    <property type="entry name" value="AbfB domain"/>
    <property type="match status" value="1"/>
</dbReference>
<keyword evidence="2" id="KW-0812">Transmembrane</keyword>
<evidence type="ECO:0000313" key="5">
    <source>
        <dbReference type="Proteomes" id="UP000017746"/>
    </source>
</evidence>
<dbReference type="OrthoDB" id="3298420at2"/>
<feature type="compositionally biased region" description="Polar residues" evidence="1">
    <location>
        <begin position="85"/>
        <end position="98"/>
    </location>
</feature>
<feature type="transmembrane region" description="Helical" evidence="2">
    <location>
        <begin position="20"/>
        <end position="38"/>
    </location>
</feature>
<dbReference type="EMBL" id="CP006272">
    <property type="protein sequence ID" value="AGZ41843.1"/>
    <property type="molecule type" value="Genomic_DNA"/>
</dbReference>
<dbReference type="eggNOG" id="COG3940">
    <property type="taxonomic scope" value="Bacteria"/>
</dbReference>
<dbReference type="HOGENOM" id="CLU_081200_0_0_11"/>
<dbReference type="KEGG" id="afs:AFR_17825"/>
<accession>U5VXX0</accession>
<feature type="compositionally biased region" description="Low complexity" evidence="1">
    <location>
        <begin position="61"/>
        <end position="80"/>
    </location>
</feature>
<reference evidence="4 5" key="1">
    <citation type="journal article" date="2014" name="J. Biotechnol.">
        <title>Complete genome sequence of the actinobacterium Actinoplanes friuliensis HAG 010964, producer of the lipopeptide antibiotic friulimycin.</title>
        <authorList>
            <person name="Ruckert C."/>
            <person name="Szczepanowski R."/>
            <person name="Albersmeier A."/>
            <person name="Goesmann A."/>
            <person name="Fischer N."/>
            <person name="Steinkamper A."/>
            <person name="Puhler A."/>
            <person name="Biener R."/>
            <person name="Schwartz D."/>
            <person name="Kalinowski J."/>
        </authorList>
    </citation>
    <scope>NUCLEOTIDE SEQUENCE [LARGE SCALE GENOMIC DNA]</scope>
    <source>
        <strain evidence="4 5">DSM 7358</strain>
    </source>
</reference>
<keyword evidence="5" id="KW-1185">Reference proteome</keyword>
<protein>
    <submittedName>
        <fullName evidence="4">Arabinofuranosidase</fullName>
    </submittedName>
</protein>
<feature type="compositionally biased region" description="Low complexity" evidence="1">
    <location>
        <begin position="99"/>
        <end position="111"/>
    </location>
</feature>
<dbReference type="InterPro" id="IPR007934">
    <property type="entry name" value="AbfB_ABD"/>
</dbReference>
<dbReference type="AlphaFoldDB" id="U5VXX0"/>
<sequence length="255" mass="27358">MPVSPAGAHRLAPRLRPRTVVAGAATLSALFVIGLVLAPEEKEARRPPMFIALPTVPEATVPAADPSSVPASVPSSTAAPRPFPSRSTVRVTSDSISTVRPPAARRVASPRPSLPVVGSSIGLGSASVPGLRVRHRDYRAYLEEVGARSSAQDRADSRFTVRPGRARTGCLSFESQNFPGYFLRHRNFVLRLDRVDGSALFDADTTFCAVPVTGGGFVLRAHNYPDHYLTERDSLLSLIRTRPAEATAFVTRPVV</sequence>
<feature type="region of interest" description="Disordered" evidence="1">
    <location>
        <begin position="61"/>
        <end position="111"/>
    </location>
</feature>
<keyword evidence="2" id="KW-0472">Membrane</keyword>
<dbReference type="GO" id="GO:0046556">
    <property type="term" value="F:alpha-L-arabinofuranosidase activity"/>
    <property type="evidence" value="ECO:0007669"/>
    <property type="project" value="InterPro"/>
</dbReference>
<dbReference type="PATRIC" id="fig|1246995.3.peg.3615"/>
<keyword evidence="2" id="KW-1133">Transmembrane helix</keyword>
<dbReference type="RefSeq" id="WP_023362159.1">
    <property type="nucleotide sequence ID" value="NC_022657.1"/>
</dbReference>
<feature type="domain" description="Alpha-L-arabinofuranosidase B arabinose-binding" evidence="3">
    <location>
        <begin position="125"/>
        <end position="239"/>
    </location>
</feature>
<evidence type="ECO:0000259" key="3">
    <source>
        <dbReference type="Pfam" id="PF05270"/>
    </source>
</evidence>
<evidence type="ECO:0000256" key="2">
    <source>
        <dbReference type="SAM" id="Phobius"/>
    </source>
</evidence>
<dbReference type="CDD" id="cd23399">
    <property type="entry name" value="beta-trefoil_ABD_ABFB"/>
    <property type="match status" value="1"/>
</dbReference>
<dbReference type="Pfam" id="PF05270">
    <property type="entry name" value="AbfB"/>
    <property type="match status" value="1"/>
</dbReference>
<dbReference type="InterPro" id="IPR036195">
    <property type="entry name" value="AbfB_ABD_sf"/>
</dbReference>
<gene>
    <name evidence="4" type="ORF">AFR_17825</name>
</gene>
<evidence type="ECO:0000256" key="1">
    <source>
        <dbReference type="SAM" id="MobiDB-lite"/>
    </source>
</evidence>
<name>U5VXX0_9ACTN</name>